<dbReference type="Proteomes" id="UP000248423">
    <property type="component" value="Unassembled WGS sequence"/>
</dbReference>
<dbReference type="OrthoDB" id="4508730at2759"/>
<protein>
    <submittedName>
        <fullName evidence="1">Uncharacterized protein</fullName>
    </submittedName>
</protein>
<organism evidence="1 2">
    <name type="scientific">Aspergillus sclerotiicarbonarius (strain CBS 121057 / IBT 28362)</name>
    <dbReference type="NCBI Taxonomy" id="1448318"/>
    <lineage>
        <taxon>Eukaryota</taxon>
        <taxon>Fungi</taxon>
        <taxon>Dikarya</taxon>
        <taxon>Ascomycota</taxon>
        <taxon>Pezizomycotina</taxon>
        <taxon>Eurotiomycetes</taxon>
        <taxon>Eurotiomycetidae</taxon>
        <taxon>Eurotiales</taxon>
        <taxon>Aspergillaceae</taxon>
        <taxon>Aspergillus</taxon>
        <taxon>Aspergillus subgen. Circumdati</taxon>
    </lineage>
</organism>
<dbReference type="STRING" id="1448318.A0A319FNZ9"/>
<accession>A0A319FNZ9</accession>
<name>A0A319FNZ9_ASPSB</name>
<keyword evidence="2" id="KW-1185">Reference proteome</keyword>
<reference evidence="1 2" key="1">
    <citation type="submission" date="2018-02" db="EMBL/GenBank/DDBJ databases">
        <title>The genomes of Aspergillus section Nigri reveals drivers in fungal speciation.</title>
        <authorList>
            <consortium name="DOE Joint Genome Institute"/>
            <person name="Vesth T.C."/>
            <person name="Nybo J."/>
            <person name="Theobald S."/>
            <person name="Brandl J."/>
            <person name="Frisvad J.C."/>
            <person name="Nielsen K.F."/>
            <person name="Lyhne E.K."/>
            <person name="Kogle M.E."/>
            <person name="Kuo A."/>
            <person name="Riley R."/>
            <person name="Clum A."/>
            <person name="Nolan M."/>
            <person name="Lipzen A."/>
            <person name="Salamov A."/>
            <person name="Henrissat B."/>
            <person name="Wiebenga A."/>
            <person name="De vries R.P."/>
            <person name="Grigoriev I.V."/>
            <person name="Mortensen U.H."/>
            <person name="Andersen M.R."/>
            <person name="Baker S.E."/>
        </authorList>
    </citation>
    <scope>NUCLEOTIDE SEQUENCE [LARGE SCALE GENOMIC DNA]</scope>
    <source>
        <strain evidence="1 2">CBS 121057</strain>
    </source>
</reference>
<evidence type="ECO:0000313" key="2">
    <source>
        <dbReference type="Proteomes" id="UP000248423"/>
    </source>
</evidence>
<proteinExistence type="predicted"/>
<evidence type="ECO:0000313" key="1">
    <source>
        <dbReference type="EMBL" id="PYI12343.1"/>
    </source>
</evidence>
<dbReference type="VEuPathDB" id="FungiDB:BO78DRAFT_412552"/>
<dbReference type="EMBL" id="KZ826315">
    <property type="protein sequence ID" value="PYI12343.1"/>
    <property type="molecule type" value="Genomic_DNA"/>
</dbReference>
<sequence length="208" mass="24692">MKQHRKAAYEEEMRKMAEVKRAYESLEDGQRGPRISLANTRFELYCMEYFDYFYDSDCVYDQLIKHVEFQHHHGNRKAGLPPAGLRRVDGKVHLESYGEPTFQPFVVPAYASREIGRLVSPWGNQEEMSVQFLSDDHLILKLSQRAVFEPDNAPLDLPEVFVFFGVRDREEEALEKERQERASRQSPRETWFEMNHPMGWWSKTHSWF</sequence>
<dbReference type="AlphaFoldDB" id="A0A319FNZ9"/>
<gene>
    <name evidence="1" type="ORF">BO78DRAFT_412552</name>
</gene>